<name>A0ABX8A559_9BRAD</name>
<feature type="chain" id="PRO_5046680560" evidence="1">
    <location>
        <begin position="30"/>
        <end position="153"/>
    </location>
</feature>
<organism evidence="2 3">
    <name type="scientific">Tardiphaga alba</name>
    <dbReference type="NCBI Taxonomy" id="340268"/>
    <lineage>
        <taxon>Bacteria</taxon>
        <taxon>Pseudomonadati</taxon>
        <taxon>Pseudomonadota</taxon>
        <taxon>Alphaproteobacteria</taxon>
        <taxon>Hyphomicrobiales</taxon>
        <taxon>Nitrobacteraceae</taxon>
        <taxon>Tardiphaga</taxon>
    </lineage>
</organism>
<dbReference type="PROSITE" id="PS51257">
    <property type="entry name" value="PROKAR_LIPOPROTEIN"/>
    <property type="match status" value="1"/>
</dbReference>
<gene>
    <name evidence="2" type="ORF">RPMA_08370</name>
</gene>
<evidence type="ECO:0000313" key="2">
    <source>
        <dbReference type="EMBL" id="QUS38843.1"/>
    </source>
</evidence>
<feature type="signal peptide" evidence="1">
    <location>
        <begin position="1"/>
        <end position="29"/>
    </location>
</feature>
<keyword evidence="3" id="KW-1185">Reference proteome</keyword>
<reference evidence="2 3" key="1">
    <citation type="submission" date="2019-02" db="EMBL/GenBank/DDBJ databases">
        <title>Emended description of the genus Rhodopseudomonas and description of Rhodopseudomonas albus sp. nov., a non-phototrophic, heavy-metal-tolerant bacterium isolated from garden soil.</title>
        <authorList>
            <person name="Bao Z."/>
            <person name="Cao W.W."/>
            <person name="Sato Y."/>
            <person name="Nishizawa T."/>
            <person name="Zhao J."/>
            <person name="Guo Y."/>
            <person name="Ohta H."/>
        </authorList>
    </citation>
    <scope>NUCLEOTIDE SEQUENCE [LARGE SCALE GENOMIC DNA]</scope>
    <source>
        <strain evidence="2 3">SK50-23</strain>
    </source>
</reference>
<protein>
    <submittedName>
        <fullName evidence="2">Uncharacterized protein</fullName>
    </submittedName>
</protein>
<evidence type="ECO:0000313" key="3">
    <source>
        <dbReference type="Proteomes" id="UP000682843"/>
    </source>
</evidence>
<proteinExistence type="predicted"/>
<dbReference type="EMBL" id="CP036498">
    <property type="protein sequence ID" value="QUS38843.1"/>
    <property type="molecule type" value="Genomic_DNA"/>
</dbReference>
<keyword evidence="1" id="KW-0732">Signal</keyword>
<dbReference type="RefSeq" id="WP_211912384.1">
    <property type="nucleotide sequence ID" value="NZ_CP036498.1"/>
</dbReference>
<sequence>MPKRMWIAGGASLASLITACCIFSTSAIADVSLAAIGMGHGAPSAEMFKQFQATASRYNASGERFRIDTHCPSACTMFLRVRKVCIAPGASLAFHAGGNPRRGVDPYYTGQMLNAYKPALRKYLTSNGYMDRFDFHTISGDEMIRRFGYPACP</sequence>
<evidence type="ECO:0000256" key="1">
    <source>
        <dbReference type="SAM" id="SignalP"/>
    </source>
</evidence>
<accession>A0ABX8A559</accession>
<dbReference type="Proteomes" id="UP000682843">
    <property type="component" value="Chromosome"/>
</dbReference>